<dbReference type="EMBL" id="MU003510">
    <property type="protein sequence ID" value="KAF2469763.1"/>
    <property type="molecule type" value="Genomic_DNA"/>
</dbReference>
<dbReference type="Proteomes" id="UP000799755">
    <property type="component" value="Unassembled WGS sequence"/>
</dbReference>
<name>A0ACB6QT65_9PLEO</name>
<organism evidence="1 2">
    <name type="scientific">Lindgomyces ingoldianus</name>
    <dbReference type="NCBI Taxonomy" id="673940"/>
    <lineage>
        <taxon>Eukaryota</taxon>
        <taxon>Fungi</taxon>
        <taxon>Dikarya</taxon>
        <taxon>Ascomycota</taxon>
        <taxon>Pezizomycotina</taxon>
        <taxon>Dothideomycetes</taxon>
        <taxon>Pleosporomycetidae</taxon>
        <taxon>Pleosporales</taxon>
        <taxon>Lindgomycetaceae</taxon>
        <taxon>Lindgomyces</taxon>
    </lineage>
</organism>
<proteinExistence type="predicted"/>
<keyword evidence="2" id="KW-1185">Reference proteome</keyword>
<sequence>MEEVRYEALPTPVTPKSGEALTSLLDIIERVPNTEANSQHRERLQQKVSHAAQTFLAHNALLRDDNKFLTQANDESKPRRAVGSKKVGDGRIIVWKDVEQARIEDAEKKAKKAAKEARAATTGKKRGRPRKSATADTLEPQAKVARISETQIAQGEAGPSEPRTKVVQCSEARVEHETKPWRAPEAHMY</sequence>
<comment type="caution">
    <text evidence="1">The sequence shown here is derived from an EMBL/GenBank/DDBJ whole genome shotgun (WGS) entry which is preliminary data.</text>
</comment>
<accession>A0ACB6QT65</accession>
<gene>
    <name evidence="1" type="ORF">BDR25DRAFT_288158</name>
</gene>
<evidence type="ECO:0000313" key="2">
    <source>
        <dbReference type="Proteomes" id="UP000799755"/>
    </source>
</evidence>
<evidence type="ECO:0000313" key="1">
    <source>
        <dbReference type="EMBL" id="KAF2469763.1"/>
    </source>
</evidence>
<reference evidence="1" key="1">
    <citation type="journal article" date="2020" name="Stud. Mycol.">
        <title>101 Dothideomycetes genomes: a test case for predicting lifestyles and emergence of pathogens.</title>
        <authorList>
            <person name="Haridas S."/>
            <person name="Albert R."/>
            <person name="Binder M."/>
            <person name="Bloem J."/>
            <person name="Labutti K."/>
            <person name="Salamov A."/>
            <person name="Andreopoulos B."/>
            <person name="Baker S."/>
            <person name="Barry K."/>
            <person name="Bills G."/>
            <person name="Bluhm B."/>
            <person name="Cannon C."/>
            <person name="Castanera R."/>
            <person name="Culley D."/>
            <person name="Daum C."/>
            <person name="Ezra D."/>
            <person name="Gonzalez J."/>
            <person name="Henrissat B."/>
            <person name="Kuo A."/>
            <person name="Liang C."/>
            <person name="Lipzen A."/>
            <person name="Lutzoni F."/>
            <person name="Magnuson J."/>
            <person name="Mondo S."/>
            <person name="Nolan M."/>
            <person name="Ohm R."/>
            <person name="Pangilinan J."/>
            <person name="Park H.-J."/>
            <person name="Ramirez L."/>
            <person name="Alfaro M."/>
            <person name="Sun H."/>
            <person name="Tritt A."/>
            <person name="Yoshinaga Y."/>
            <person name="Zwiers L.-H."/>
            <person name="Turgeon B."/>
            <person name="Goodwin S."/>
            <person name="Spatafora J."/>
            <person name="Crous P."/>
            <person name="Grigoriev I."/>
        </authorList>
    </citation>
    <scope>NUCLEOTIDE SEQUENCE</scope>
    <source>
        <strain evidence="1">ATCC 200398</strain>
    </source>
</reference>
<protein>
    <submittedName>
        <fullName evidence="1">Uncharacterized protein</fullName>
    </submittedName>
</protein>